<evidence type="ECO:0000313" key="1">
    <source>
        <dbReference type="EMBL" id="PSR28361.1"/>
    </source>
</evidence>
<organism evidence="1 2">
    <name type="scientific">Sulfobacillus benefaciens</name>
    <dbReference type="NCBI Taxonomy" id="453960"/>
    <lineage>
        <taxon>Bacteria</taxon>
        <taxon>Bacillati</taxon>
        <taxon>Bacillota</taxon>
        <taxon>Clostridia</taxon>
        <taxon>Eubacteriales</taxon>
        <taxon>Clostridiales Family XVII. Incertae Sedis</taxon>
        <taxon>Sulfobacillus</taxon>
    </lineage>
</organism>
<proteinExistence type="predicted"/>
<comment type="caution">
    <text evidence="1">The sequence shown here is derived from an EMBL/GenBank/DDBJ whole genome shotgun (WGS) entry which is preliminary data.</text>
</comment>
<gene>
    <name evidence="1" type="ORF">C7B43_10305</name>
</gene>
<dbReference type="Proteomes" id="UP000242699">
    <property type="component" value="Unassembled WGS sequence"/>
</dbReference>
<dbReference type="AlphaFoldDB" id="A0A2T2X1J7"/>
<name>A0A2T2X1J7_9FIRM</name>
<dbReference type="EMBL" id="PXYT01000020">
    <property type="protein sequence ID" value="PSR28361.1"/>
    <property type="molecule type" value="Genomic_DNA"/>
</dbReference>
<protein>
    <submittedName>
        <fullName evidence="1">Uncharacterized protein</fullName>
    </submittedName>
</protein>
<evidence type="ECO:0000313" key="2">
    <source>
        <dbReference type="Proteomes" id="UP000242699"/>
    </source>
</evidence>
<sequence>MTAGAAGSWNLWGRFFDHAAQRMRRGFRWLMLVWTDGQTVILADFALLTTHKAKNRQPARMGTPPKSPGSLRYEWKGQCRTLAQIYHALRSTWSRHDLRGSVVLQVRKLSPIYPLPGTTTRE</sequence>
<accession>A0A2T2X1J7</accession>
<reference evidence="1 2" key="1">
    <citation type="journal article" date="2014" name="BMC Genomics">
        <title>Comparison of environmental and isolate Sulfobacillus genomes reveals diverse carbon, sulfur, nitrogen, and hydrogen metabolisms.</title>
        <authorList>
            <person name="Justice N.B."/>
            <person name="Norman A."/>
            <person name="Brown C.T."/>
            <person name="Singh A."/>
            <person name="Thomas B.C."/>
            <person name="Banfield J.F."/>
        </authorList>
    </citation>
    <scope>NUCLEOTIDE SEQUENCE [LARGE SCALE GENOMIC DNA]</scope>
    <source>
        <strain evidence="1">AMDSBA1</strain>
    </source>
</reference>